<dbReference type="RefSeq" id="WP_003709726.1">
    <property type="nucleotide sequence ID" value="NZ_CABMGV010000001.1"/>
</dbReference>
<evidence type="ECO:0000313" key="10">
    <source>
        <dbReference type="EMBL" id="HJG14866.1"/>
    </source>
</evidence>
<dbReference type="EMBL" id="NBEF01000025">
    <property type="protein sequence ID" value="OQQ89633.1"/>
    <property type="molecule type" value="Genomic_DNA"/>
</dbReference>
<dbReference type="Pfam" id="PF01479">
    <property type="entry name" value="S4"/>
    <property type="match status" value="1"/>
</dbReference>
<dbReference type="InterPro" id="IPR025490">
    <property type="entry name" value="RqcP"/>
</dbReference>
<evidence type="ECO:0000313" key="33">
    <source>
        <dbReference type="Proteomes" id="UP000470980"/>
    </source>
</evidence>
<dbReference type="Proteomes" id="UP000192638">
    <property type="component" value="Unassembled WGS sequence"/>
</dbReference>
<dbReference type="Proteomes" id="UP000467635">
    <property type="component" value="Unassembled WGS sequence"/>
</dbReference>
<dbReference type="EMBL" id="QFAS01000010">
    <property type="protein sequence ID" value="PWG50789.1"/>
    <property type="molecule type" value="Genomic_DNA"/>
</dbReference>
<reference evidence="19 29" key="2">
    <citation type="submission" date="2016-05" db="EMBL/GenBank/DDBJ databases">
        <authorList>
            <person name="Lee J.-Y."/>
            <person name="Kim E.B."/>
            <person name="Choi Y.-J."/>
        </authorList>
    </citation>
    <scope>NUCLEOTIDE SEQUENCE [LARGE SCALE GENOMIC DNA]</scope>
    <source>
        <strain evidence="19 29">KLA006</strain>
    </source>
</reference>
<keyword evidence="3 5" id="KW-0694">RNA-binding</keyword>
<dbReference type="Proteomes" id="UP000245607">
    <property type="component" value="Unassembled WGS sequence"/>
</dbReference>
<evidence type="ECO:0000256" key="3">
    <source>
        <dbReference type="ARBA" id="ARBA00022884"/>
    </source>
</evidence>
<evidence type="ECO:0000313" key="13">
    <source>
        <dbReference type="EMBL" id="MYY64954.1"/>
    </source>
</evidence>
<evidence type="ECO:0000313" key="16">
    <source>
        <dbReference type="EMBL" id="OQQ82925.1"/>
    </source>
</evidence>
<dbReference type="PIRSF" id="PIRSF038881">
    <property type="entry name" value="RNAbp_HP1423"/>
    <property type="match status" value="1"/>
</dbReference>
<dbReference type="GO" id="GO:0043023">
    <property type="term" value="F:ribosomal large subunit binding"/>
    <property type="evidence" value="ECO:0007669"/>
    <property type="project" value="UniProtKB-UniRule"/>
</dbReference>
<reference evidence="33 34" key="10">
    <citation type="journal article" date="2020" name="Food Funct.">
        <title>Screening of Lactobacillus salivarius strains from the feces of Chinese populations and the evaluation of their effects against intestinal inflammation in mice.</title>
        <authorList>
            <person name="Zhai Q."/>
            <person name="Shen X."/>
            <person name="Cen S."/>
            <person name="Zhang C."/>
            <person name="Tian F."/>
            <person name="Zhao J."/>
            <person name="Zhang H."/>
            <person name="Xue Y."/>
            <person name="Chen W."/>
        </authorList>
    </citation>
    <scope>NUCLEOTIDE SEQUENCE [LARGE SCALE GENOMIC DNA]</scope>
    <source>
        <strain evidence="13 35">FYNDL5_1.scaf</strain>
        <strain evidence="15 34">FZJTZ28M4.scaf</strain>
        <strain evidence="14 33">FZJTZ9M6.scaf</strain>
    </source>
</reference>
<reference evidence="22" key="14">
    <citation type="submission" date="2023-04" db="EMBL/GenBank/DDBJ databases">
        <title>Four porcine-derived lactic acid bacteria strains analyses and their evaluation as potential probiotics based on genomics.</title>
        <authorList>
            <person name="Niu D."/>
        </authorList>
    </citation>
    <scope>NUCLEOTIDE SEQUENCE</scope>
    <source>
        <strain evidence="22">ZSA5</strain>
    </source>
</reference>
<evidence type="ECO:0000313" key="19">
    <source>
        <dbReference type="EMBL" id="PAY44152.1"/>
    </source>
</evidence>
<dbReference type="Proteomes" id="UP000196255">
    <property type="component" value="Unassembled WGS sequence"/>
</dbReference>
<reference evidence="20 30" key="8">
    <citation type="submission" date="2018-05" db="EMBL/GenBank/DDBJ databases">
        <title>Lactobacillus salivarius genome sequencing and assembly.</title>
        <authorList>
            <person name="Audisio C."/>
            <person name="Albarracin L."/>
            <person name="Torres M.J."/>
            <person name="Hebert E.M."/>
            <person name="Saavedra L."/>
        </authorList>
    </citation>
    <scope>NUCLEOTIDE SEQUENCE [LARGE SCALE GENOMIC DNA]</scope>
    <source>
        <strain evidence="20 30">A3iob</strain>
    </source>
</reference>
<evidence type="ECO:0000256" key="4">
    <source>
        <dbReference type="ARBA" id="ARBA00022917"/>
    </source>
</evidence>
<reference evidence="28" key="6">
    <citation type="submission" date="2017-04" db="EMBL/GenBank/DDBJ databases">
        <title>Function of individual gut microbiota members based on whole genome sequencing of pure cultures obtained from chicken caecum.</title>
        <authorList>
            <person name="Medvecky M."/>
            <person name="Cejkova D."/>
            <person name="Polansky O."/>
            <person name="Karasova D."/>
            <person name="Kubasova T."/>
            <person name="Cizek A."/>
            <person name="Rychlik I."/>
        </authorList>
    </citation>
    <scope>NUCLEOTIDE SEQUENCE [LARGE SCALE GENOMIC DNA]</scope>
    <source>
        <strain evidence="28">An84</strain>
    </source>
</reference>
<dbReference type="Proteomes" id="UP000470980">
    <property type="component" value="Unassembled WGS sequence"/>
</dbReference>
<dbReference type="InterPro" id="IPR002942">
    <property type="entry name" value="S4_RNA-bd"/>
</dbReference>
<dbReference type="SMART" id="SM00363">
    <property type="entry name" value="S4"/>
    <property type="match status" value="1"/>
</dbReference>
<evidence type="ECO:0000313" key="24">
    <source>
        <dbReference type="Proteomes" id="UP000094723"/>
    </source>
</evidence>
<reference evidence="18" key="7">
    <citation type="journal article" date="2018" name="BMC Genomics">
        <title>Whole genome sequencing and function prediction of 133 gut anaerobes isolated from chicken caecum in pure cultures.</title>
        <authorList>
            <person name="Medvecky M."/>
            <person name="Cejkova D."/>
            <person name="Polansky O."/>
            <person name="Karasova D."/>
            <person name="Kubasova T."/>
            <person name="Cizek A."/>
            <person name="Rychlik I."/>
        </authorList>
    </citation>
    <scope>NUCLEOTIDE SEQUENCE</scope>
    <source>
        <strain evidence="18">An84</strain>
    </source>
</reference>
<dbReference type="EMBL" id="NBEB01000062">
    <property type="protein sequence ID" value="OQQ82925.1"/>
    <property type="molecule type" value="Genomic_DNA"/>
</dbReference>
<dbReference type="EMBL" id="CP123971">
    <property type="protein sequence ID" value="WII28214.1"/>
    <property type="molecule type" value="Genomic_DNA"/>
</dbReference>
<comment type="similarity">
    <text evidence="5">Belongs to the RqcP family.</text>
</comment>
<evidence type="ECO:0000313" key="23">
    <source>
        <dbReference type="Proteomes" id="UP000029488"/>
    </source>
</evidence>
<keyword evidence="7" id="KW-0346">Stress response</keyword>
<dbReference type="Proteomes" id="UP000195378">
    <property type="component" value="Chromosome"/>
</dbReference>
<dbReference type="EMBL" id="VSUB01000005">
    <property type="protein sequence ID" value="MYY64954.1"/>
    <property type="molecule type" value="Genomic_DNA"/>
</dbReference>
<evidence type="ECO:0000313" key="32">
    <source>
        <dbReference type="Proteomes" id="UP000467635"/>
    </source>
</evidence>
<evidence type="ECO:0000313" key="30">
    <source>
        <dbReference type="Proteomes" id="UP000245607"/>
    </source>
</evidence>
<evidence type="ECO:0000313" key="14">
    <source>
        <dbReference type="EMBL" id="MYY73001.1"/>
    </source>
</evidence>
<dbReference type="Proteomes" id="UP000192575">
    <property type="component" value="Unassembled WGS sequence"/>
</dbReference>
<feature type="domain" description="RNA-binding S4" evidence="6">
    <location>
        <begin position="1"/>
        <end position="64"/>
    </location>
</feature>
<protein>
    <recommendedName>
        <fullName evidence="5">RQC P-site tRNA stabilizing factor</fullName>
        <shortName evidence="5">RqcP</shortName>
    </recommendedName>
    <alternativeName>
        <fullName evidence="5">Ribosome-associated protein quality control protein P</fullName>
    </alternativeName>
</protein>
<evidence type="ECO:0000313" key="31">
    <source>
        <dbReference type="Proteomes" id="UP000437575"/>
    </source>
</evidence>
<dbReference type="AlphaFoldDB" id="A0A089QGU8"/>
<dbReference type="HAMAP" id="MF_00871">
    <property type="entry name" value="RqcP"/>
    <property type="match status" value="1"/>
</dbReference>
<evidence type="ECO:0000313" key="9">
    <source>
        <dbReference type="EMBL" id="ARU18847.1"/>
    </source>
</evidence>
<dbReference type="CDD" id="cd00165">
    <property type="entry name" value="S4"/>
    <property type="match status" value="1"/>
</dbReference>
<dbReference type="EMBL" id="CP017107">
    <property type="protein sequence ID" value="AOO73480.1"/>
    <property type="molecule type" value="Genomic_DNA"/>
</dbReference>
<evidence type="ECO:0000313" key="18">
    <source>
        <dbReference type="EMBL" id="OUN19773.1"/>
    </source>
</evidence>
<dbReference type="KEGG" id="lsj:LSJ_1419c"/>
<reference evidence="31 32" key="9">
    <citation type="submission" date="2019-11" db="EMBL/GenBank/DDBJ databases">
        <title>Draft Genome Sequence of Plant Growth-Promoting Rhizosphere-Associated Bacteria.</title>
        <authorList>
            <person name="Vasilyev I.Y."/>
            <person name="Radchenko V."/>
            <person name="Ilnitskaya E.V."/>
        </authorList>
    </citation>
    <scope>NUCLEOTIDE SEQUENCE [LARGE SCALE GENOMIC DNA]</scope>
    <source>
        <strain evidence="12 32">VRA_01-1sq_f</strain>
        <strain evidence="11 31">VRA_1sq_f</strain>
    </source>
</reference>
<evidence type="ECO:0000313" key="25">
    <source>
        <dbReference type="Proteomes" id="UP000192575"/>
    </source>
</evidence>
<dbReference type="Proteomes" id="UP000471300">
    <property type="component" value="Unassembled WGS sequence"/>
</dbReference>
<reference evidence="10" key="12">
    <citation type="submission" date="2021-09" db="EMBL/GenBank/DDBJ databases">
        <authorList>
            <person name="Gilroy R."/>
        </authorList>
    </citation>
    <scope>NUCLEOTIDE SEQUENCE</scope>
    <source>
        <strain evidence="10">CHK189-29639</strain>
    </source>
</reference>
<dbReference type="EMBL" id="VSTU01000020">
    <property type="protein sequence ID" value="MYZ67048.1"/>
    <property type="molecule type" value="Genomic_DNA"/>
</dbReference>
<evidence type="ECO:0000313" key="17">
    <source>
        <dbReference type="EMBL" id="OQQ89633.1"/>
    </source>
</evidence>
<evidence type="ECO:0000313" key="20">
    <source>
        <dbReference type="EMBL" id="PWG50789.1"/>
    </source>
</evidence>
<name>A0A089QGU8_9LACO</name>
<evidence type="ECO:0000313" key="22">
    <source>
        <dbReference type="EMBL" id="WII28214.1"/>
    </source>
</evidence>
<dbReference type="SUPFAM" id="SSF55174">
    <property type="entry name" value="Alpha-L RNA-binding motif"/>
    <property type="match status" value="1"/>
</dbReference>
<evidence type="ECO:0000313" key="21">
    <source>
        <dbReference type="EMBL" id="WHS18014.1"/>
    </source>
</evidence>
<dbReference type="EMBL" id="NFHF01000001">
    <property type="protein sequence ID" value="OUN19773.1"/>
    <property type="molecule type" value="Genomic_DNA"/>
</dbReference>
<dbReference type="Proteomes" id="UP000094723">
    <property type="component" value="Chromosome"/>
</dbReference>
<evidence type="ECO:0000313" key="8">
    <source>
        <dbReference type="EMBL" id="AOO73480.1"/>
    </source>
</evidence>
<evidence type="ECO:0000259" key="6">
    <source>
        <dbReference type="SMART" id="SM00363"/>
    </source>
</evidence>
<organism evidence="7 23">
    <name type="scientific">Ligilactobacillus salivarius</name>
    <dbReference type="NCBI Taxonomy" id="1624"/>
    <lineage>
        <taxon>Bacteria</taxon>
        <taxon>Bacillati</taxon>
        <taxon>Bacillota</taxon>
        <taxon>Bacilli</taxon>
        <taxon>Lactobacillales</taxon>
        <taxon>Lactobacillaceae</taxon>
        <taxon>Ligilactobacillus</taxon>
    </lineage>
</organism>
<proteinExistence type="inferred from homology"/>
<dbReference type="EMBL" id="WKKX01000041">
    <property type="protein sequence ID" value="MSE07533.1"/>
    <property type="molecule type" value="Genomic_DNA"/>
</dbReference>
<evidence type="ECO:0000256" key="1">
    <source>
        <dbReference type="ARBA" id="ARBA00022555"/>
    </source>
</evidence>
<evidence type="ECO:0000313" key="36">
    <source>
        <dbReference type="Proteomes" id="UP001224533"/>
    </source>
</evidence>
<comment type="subunit">
    <text evidence="5">Associates with stalled 50S ribosomal subunits. Binds to RqcH, 23S rRNA and the P-site tRNA. Does not require RqcH for association with 50S subunits.</text>
</comment>
<dbReference type="Proteomes" id="UP000029488">
    <property type="component" value="Chromosome"/>
</dbReference>
<dbReference type="GO" id="GO:0072344">
    <property type="term" value="P:rescue of stalled ribosome"/>
    <property type="evidence" value="ECO:0007669"/>
    <property type="project" value="UniProtKB-UniRule"/>
</dbReference>
<dbReference type="EMBL" id="LXZO01000134">
    <property type="protein sequence ID" value="PAY44152.1"/>
    <property type="molecule type" value="Genomic_DNA"/>
</dbReference>
<dbReference type="GO" id="GO:0000049">
    <property type="term" value="F:tRNA binding"/>
    <property type="evidence" value="ECO:0007669"/>
    <property type="project" value="UniProtKB-UniRule"/>
</dbReference>
<dbReference type="Proteomes" id="UP000437575">
    <property type="component" value="Unassembled WGS sequence"/>
</dbReference>
<dbReference type="Proteomes" id="UP000471678">
    <property type="component" value="Unassembled WGS sequence"/>
</dbReference>
<dbReference type="GO" id="GO:0019843">
    <property type="term" value="F:rRNA binding"/>
    <property type="evidence" value="ECO:0007669"/>
    <property type="project" value="UniProtKB-UniRule"/>
</dbReference>
<accession>A0A089QGU8</accession>
<evidence type="ECO:0000313" key="11">
    <source>
        <dbReference type="EMBL" id="MSE05683.1"/>
    </source>
</evidence>
<dbReference type="Proteomes" id="UP000218139">
    <property type="component" value="Unassembled WGS sequence"/>
</dbReference>
<evidence type="ECO:0000313" key="35">
    <source>
        <dbReference type="Proteomes" id="UP000471678"/>
    </source>
</evidence>
<evidence type="ECO:0000313" key="26">
    <source>
        <dbReference type="Proteomes" id="UP000192638"/>
    </source>
</evidence>
<dbReference type="Proteomes" id="UP000759256">
    <property type="component" value="Unassembled WGS sequence"/>
</dbReference>
<evidence type="ECO:0000313" key="7">
    <source>
        <dbReference type="EMBL" id="AIR11073.1"/>
    </source>
</evidence>
<dbReference type="Proteomes" id="UP001231316">
    <property type="component" value="Chromosome"/>
</dbReference>
<dbReference type="EMBL" id="CP114509">
    <property type="protein sequence ID" value="WHS18014.1"/>
    <property type="molecule type" value="Genomic_DNA"/>
</dbReference>
<reference evidence="9 27" key="5">
    <citation type="submission" date="2017-04" db="EMBL/GenBank/DDBJ databases">
        <title>Complete genome sequence of Lactobacillus salivarius ZLS006, a probiotic strain isolated from healthy piglet.</title>
        <authorList>
            <person name="Zhang D."/>
        </authorList>
    </citation>
    <scope>NUCLEOTIDE SEQUENCE [LARGE SCALE GENOMIC DNA]</scope>
    <source>
        <strain evidence="9 27">ZLS006</strain>
    </source>
</reference>
<dbReference type="EMBL" id="CP020858">
    <property type="protein sequence ID" value="ARU18847.1"/>
    <property type="molecule type" value="Genomic_DNA"/>
</dbReference>
<evidence type="ECO:0000256" key="2">
    <source>
        <dbReference type="ARBA" id="ARBA00022730"/>
    </source>
</evidence>
<reference evidence="8 24" key="3">
    <citation type="submission" date="2016-09" db="EMBL/GenBank/DDBJ databases">
        <title>Complete Genome Sequence of Lactobacillus salivarius Jin.</title>
        <authorList>
            <person name="Jin N."/>
            <person name="Li C."/>
            <person name="Wang M."/>
            <person name="Ren D."/>
            <person name="Di Y."/>
            <person name="Pan R."/>
            <person name="Du S."/>
            <person name="Lu H."/>
            <person name="Li X."/>
            <person name="Tian M."/>
        </authorList>
    </citation>
    <scope>NUCLEOTIDE SEQUENCE [LARGE SCALE GENOMIC DNA]</scope>
    <source>
        <strain evidence="8 24">CICC 23174</strain>
    </source>
</reference>
<dbReference type="SMR" id="A0A089QGU8"/>
<keyword evidence="2 5" id="KW-0699">rRNA-binding</keyword>
<evidence type="ECO:0000313" key="12">
    <source>
        <dbReference type="EMBL" id="MSE07533.1"/>
    </source>
</evidence>
<dbReference type="Gene3D" id="3.10.290.10">
    <property type="entry name" value="RNA-binding S4 domain"/>
    <property type="match status" value="1"/>
</dbReference>
<dbReference type="EMBL" id="DYVK01000019">
    <property type="protein sequence ID" value="HJG14866.1"/>
    <property type="molecule type" value="Genomic_DNA"/>
</dbReference>
<dbReference type="GeneID" id="89466115"/>
<evidence type="ECO:0000313" key="27">
    <source>
        <dbReference type="Proteomes" id="UP000195378"/>
    </source>
</evidence>
<evidence type="ECO:0000313" key="15">
    <source>
        <dbReference type="EMBL" id="MYZ67048.1"/>
    </source>
</evidence>
<dbReference type="EMBL" id="WKKZ01000349">
    <property type="protein sequence ID" value="MSE05683.1"/>
    <property type="molecule type" value="Genomic_DNA"/>
</dbReference>
<dbReference type="PROSITE" id="PS50889">
    <property type="entry name" value="S4"/>
    <property type="match status" value="1"/>
</dbReference>
<reference evidence="25 26" key="4">
    <citation type="submission" date="2017-03" db="EMBL/GenBank/DDBJ databases">
        <title>Phylogenomics and comparative genomics of Lactobacillus salivarius, a mammalian gut commensal.</title>
        <authorList>
            <person name="Harris H.M."/>
        </authorList>
    </citation>
    <scope>NUCLEOTIDE SEQUENCE [LARGE SCALE GENOMIC DNA]</scope>
    <source>
        <strain evidence="17 25">JCM 1047</strain>
        <strain evidence="16 26">LMG 14477</strain>
    </source>
</reference>
<evidence type="ECO:0000313" key="34">
    <source>
        <dbReference type="Proteomes" id="UP000471300"/>
    </source>
</evidence>
<evidence type="ECO:0000256" key="5">
    <source>
        <dbReference type="HAMAP-Rule" id="MF_00871"/>
    </source>
</evidence>
<dbReference type="Proteomes" id="UP001224533">
    <property type="component" value="Chromosome"/>
</dbReference>
<evidence type="ECO:0000313" key="28">
    <source>
        <dbReference type="Proteomes" id="UP000196255"/>
    </source>
</evidence>
<sequence>MRLDKFLKISRIIKRRTVAKEISSQGRITINGKVAKSSSNVNVGDEIVINFGNKVLTVKVNDIRDTTKKKEAQELFEVISEEYKEDFSI</sequence>
<dbReference type="EMBL" id="CP007646">
    <property type="protein sequence ID" value="AIR11073.1"/>
    <property type="molecule type" value="Genomic_DNA"/>
</dbReference>
<keyword evidence="1 5" id="KW-0820">tRNA-binding</keyword>
<gene>
    <name evidence="5" type="primary">rqcP</name>
    <name evidence="19" type="ORF">A8C52_02545</name>
    <name evidence="18" type="ORF">B5G36_00805</name>
    <name evidence="17" type="ORF">B6U56_07245</name>
    <name evidence="16" type="ORF">B6U60_06830</name>
    <name evidence="9" type="ORF">B7R82_02005</name>
    <name evidence="8" type="ORF">BHF65_04265</name>
    <name evidence="20" type="ORF">DB362_08045</name>
    <name evidence="15" type="ORF">FYL06_08850</name>
    <name evidence="14" type="ORF">FYL10_04790</name>
    <name evidence="13" type="ORF">FYL25_05845</name>
    <name evidence="12" type="ORF">GKC33_02000</name>
    <name evidence="11" type="ORF">GKC34_07635</name>
    <name evidence="10" type="ORF">K8V06_01840</name>
    <name evidence="7" type="ORF">LSJ_1419c</name>
    <name evidence="21" type="ORF">O2U02_01925</name>
    <name evidence="22" type="ORF">QFE45_07525</name>
</gene>
<dbReference type="EMBL" id="VSTR01000004">
    <property type="protein sequence ID" value="MYY73001.1"/>
    <property type="molecule type" value="Genomic_DNA"/>
</dbReference>
<comment type="function">
    <text evidence="5">Key component of the ribosome quality control system (RQC), a ribosome-associated complex that mediates the extraction of incompletely synthesized nascent chains from stalled ribosomes and their subsequent degradation. RqcH recruits Ala-charged tRNA, and with RqcP directs the elongation of stalled nascent chains on 50S ribosomal subunits, leading to non-templated C-terminal alanine extensions (Ala tail). The Ala tail promotes nascent chain degradation. RqcP is associated with the translocation-like movement of the peptidyl-tRNA from the A-site into the P-site.</text>
</comment>
<dbReference type="InterPro" id="IPR036986">
    <property type="entry name" value="S4_RNA-bd_sf"/>
</dbReference>
<reference evidence="21 36" key="13">
    <citation type="submission" date="2022-12" db="EMBL/GenBank/DDBJ databases">
        <title>Assessment of beneficial effects and identification of host adaptation-associated genes of Ligilactobacillus salivarius isolated from Meles meles.</title>
        <authorList>
            <person name="Wang Y."/>
        </authorList>
    </citation>
    <scope>NUCLEOTIDE SEQUENCE [LARGE SCALE GENOMIC DNA]</scope>
    <source>
        <strain evidence="21 36">S35</strain>
    </source>
</reference>
<evidence type="ECO:0000313" key="29">
    <source>
        <dbReference type="Proteomes" id="UP000218139"/>
    </source>
</evidence>
<reference evidence="10" key="11">
    <citation type="journal article" date="2021" name="PeerJ">
        <title>Extensive microbial diversity within the chicken gut microbiome revealed by metagenomics and culture.</title>
        <authorList>
            <person name="Gilroy R."/>
            <person name="Ravi A."/>
            <person name="Getino M."/>
            <person name="Pursley I."/>
            <person name="Horton D.L."/>
            <person name="Alikhan N.F."/>
            <person name="Baker D."/>
            <person name="Gharbi K."/>
            <person name="Hall N."/>
            <person name="Watson M."/>
            <person name="Adriaenssens E.M."/>
            <person name="Foster-Nyarko E."/>
            <person name="Jarju S."/>
            <person name="Secka A."/>
            <person name="Antonio M."/>
            <person name="Oren A."/>
            <person name="Chaudhuri R.R."/>
            <person name="La Ragione R."/>
            <person name="Hildebrand F."/>
            <person name="Pallen M.J."/>
        </authorList>
    </citation>
    <scope>NUCLEOTIDE SEQUENCE</scope>
    <source>
        <strain evidence="10">CHK189-29639</strain>
    </source>
</reference>
<reference evidence="7 23" key="1">
    <citation type="journal article" date="2014" name="BMC Genomics">
        <title>Unusual genome complexity in Lactobacillus salivarius JCM1046.</title>
        <authorList>
            <person name="Raftis E.J."/>
            <person name="Forde B.M."/>
            <person name="Claesson M.J."/>
            <person name="O'Toole P.W."/>
        </authorList>
    </citation>
    <scope>NUCLEOTIDE SEQUENCE [LARGE SCALE GENOMIC DNA]</scope>
    <source>
        <strain evidence="7 23">JCM1046</strain>
    </source>
</reference>
<keyword evidence="4 5" id="KW-0648">Protein biosynthesis</keyword>